<dbReference type="Pfam" id="PF17919">
    <property type="entry name" value="RT_RNaseH_2"/>
    <property type="match status" value="1"/>
</dbReference>
<dbReference type="Pfam" id="PF01437">
    <property type="entry name" value="PSI"/>
    <property type="match status" value="1"/>
</dbReference>
<dbReference type="InterPro" id="IPR015943">
    <property type="entry name" value="WD40/YVTN_repeat-like_dom_sf"/>
</dbReference>
<dbReference type="Gene3D" id="3.30.420.10">
    <property type="entry name" value="Ribonuclease H-like superfamily/Ribonuclease H"/>
    <property type="match status" value="1"/>
</dbReference>
<dbReference type="GO" id="GO:0045499">
    <property type="term" value="F:chemorepellent activity"/>
    <property type="evidence" value="ECO:0007669"/>
    <property type="project" value="TreeGrafter"/>
</dbReference>
<feature type="domain" description="Sema" evidence="9">
    <location>
        <begin position="498"/>
        <end position="625"/>
    </location>
</feature>
<dbReference type="Gene3D" id="3.30.1680.10">
    <property type="entry name" value="ligand-binding face of the semaphorins, domain 2"/>
    <property type="match status" value="1"/>
</dbReference>
<sequence length="948" mass="106468">MACHNTDTTLSNYISAAIRLDKLRCQHLANTRLHAQHHRTVVTSSPIDENPKPMQLGWTRVSEEEHLHACATTAASQVTRSTNAQRNHPGLRGVEMDLAKVKVVTDWPEPTSVKELQRFLGFANFYQRFIRSYSTVASPLTSLLRGKPKKLSWTAPACEAFAKLRQSFTTAPILHHPNPEAPFMVEVDASNSGIVAVLSQREGGSGRPRGMAPLAGGSSSPFPGSYQSPKPGVSTRGETPETTSSSLGPTTLDPRTAKQMPCHSSRKYHSKLIPLKGLPTAFETATALFNHVFRTCGLPKDIVSYRGSQFISQVWHAFCRQLGINVNLSLGYHPQSNGQAERLYQEIGQFLRTCCSREQHRWSKYAQNSLMHSAMGLTPFLCILGYQPPLFSWSSEPSEVPAMDDWVGRSQEVWERAHVRLQRTVWCHKLQADHCRRQHPTYQVGQRVWLSTQNLRLRLPCCKLSPKFVDLRLYAKSTPFRTTFHVSLLKPVHDHQVPDPCITNAARAQGIFSSLHMPDKVLNFVKDHFLMDSVIRSQPLLVQRNVHYIQITVHRVQAVHRAYNVLFLGTEDGRLHKAITSKGKTHIIEELTLFLEPQPVQHIILDAEKSVLFVSSYSILVEIPVANCSNHKSCGECILTRDPYCGWTEGQCVDVRQASSKSKILQDIEDANIAICDEALPKSYSAQIPSTCILPCQVIRIPANTFQVLPCKLRSNLAERRWEYSKGAGRFLYPSSDGGLIVVAQTDREESYECWSVEKGFWQPLANYCVKAEPQHESTTLIGSSHTPLMPKDEPVILPGDARSSLIENKSYWNELIVVCTLLGFSFLVFSLFVIYRNRDRMKAMLTQSECPNMQQKKARMAGKPTESLPLNGNTVPSSVADHKGYQTLQDNYFCSTSTQECSSPENSKSFSESEQRPLHLKDTHVEILPTCPHPRVRLGSEIKDSII</sequence>
<feature type="compositionally biased region" description="Polar residues" evidence="6">
    <location>
        <begin position="217"/>
        <end position="228"/>
    </location>
</feature>
<dbReference type="GO" id="GO:0001755">
    <property type="term" value="P:neural crest cell migration"/>
    <property type="evidence" value="ECO:0007669"/>
    <property type="project" value="TreeGrafter"/>
</dbReference>
<dbReference type="InterPro" id="IPR043128">
    <property type="entry name" value="Rev_trsase/Diguanyl_cyclase"/>
</dbReference>
<evidence type="ECO:0000313" key="10">
    <source>
        <dbReference type="EMBL" id="KAK3547979.1"/>
    </source>
</evidence>
<dbReference type="Gene3D" id="2.130.10.10">
    <property type="entry name" value="YVTN repeat-like/Quinoprotein amine dehydrogenase"/>
    <property type="match status" value="1"/>
</dbReference>
<dbReference type="PROSITE" id="PS51004">
    <property type="entry name" value="SEMA"/>
    <property type="match status" value="1"/>
</dbReference>
<feature type="compositionally biased region" description="Polar residues" evidence="6">
    <location>
        <begin position="236"/>
        <end position="249"/>
    </location>
</feature>
<evidence type="ECO:0000259" key="8">
    <source>
        <dbReference type="PROSITE" id="PS50994"/>
    </source>
</evidence>
<comment type="caution">
    <text evidence="10">The sequence shown here is derived from an EMBL/GenBank/DDBJ whole genome shotgun (WGS) entry which is preliminary data.</text>
</comment>
<keyword evidence="7" id="KW-1133">Transmembrane helix</keyword>
<dbReference type="InterPro" id="IPR041577">
    <property type="entry name" value="RT_RNaseH_2"/>
</dbReference>
<gene>
    <name evidence="10" type="ORF">QTP70_001631</name>
</gene>
<evidence type="ECO:0000256" key="6">
    <source>
        <dbReference type="SAM" id="MobiDB-lite"/>
    </source>
</evidence>
<organism evidence="10 11">
    <name type="scientific">Hemibagrus guttatus</name>
    <dbReference type="NCBI Taxonomy" id="175788"/>
    <lineage>
        <taxon>Eukaryota</taxon>
        <taxon>Metazoa</taxon>
        <taxon>Chordata</taxon>
        <taxon>Craniata</taxon>
        <taxon>Vertebrata</taxon>
        <taxon>Euteleostomi</taxon>
        <taxon>Actinopterygii</taxon>
        <taxon>Neopterygii</taxon>
        <taxon>Teleostei</taxon>
        <taxon>Ostariophysi</taxon>
        <taxon>Siluriformes</taxon>
        <taxon>Bagridae</taxon>
        <taxon>Hemibagrus</taxon>
    </lineage>
</organism>
<accession>A0AAE0R8X1</accession>
<evidence type="ECO:0000256" key="3">
    <source>
        <dbReference type="ARBA" id="ARBA00023157"/>
    </source>
</evidence>
<dbReference type="Gene3D" id="3.30.70.270">
    <property type="match status" value="1"/>
</dbReference>
<dbReference type="SMART" id="SM00423">
    <property type="entry name" value="PSI"/>
    <property type="match status" value="1"/>
</dbReference>
<evidence type="ECO:0000256" key="1">
    <source>
        <dbReference type="ARBA" id="ARBA00004370"/>
    </source>
</evidence>
<reference evidence="10" key="1">
    <citation type="submission" date="2023-06" db="EMBL/GenBank/DDBJ databases">
        <title>Male Hemibagrus guttatus genome.</title>
        <authorList>
            <person name="Bian C."/>
        </authorList>
    </citation>
    <scope>NUCLEOTIDE SEQUENCE</scope>
    <source>
        <strain evidence="10">Male_cb2023</strain>
        <tissue evidence="10">Muscle</tissue>
    </source>
</reference>
<dbReference type="SUPFAM" id="SSF103575">
    <property type="entry name" value="Plexin repeat"/>
    <property type="match status" value="1"/>
</dbReference>
<evidence type="ECO:0000256" key="2">
    <source>
        <dbReference type="ARBA" id="ARBA00023136"/>
    </source>
</evidence>
<dbReference type="GO" id="GO:0005886">
    <property type="term" value="C:plasma membrane"/>
    <property type="evidence" value="ECO:0007669"/>
    <property type="project" value="TreeGrafter"/>
</dbReference>
<dbReference type="SUPFAM" id="SSF53098">
    <property type="entry name" value="Ribonuclease H-like"/>
    <property type="match status" value="1"/>
</dbReference>
<evidence type="ECO:0000256" key="7">
    <source>
        <dbReference type="SAM" id="Phobius"/>
    </source>
</evidence>
<feature type="transmembrane region" description="Helical" evidence="7">
    <location>
        <begin position="812"/>
        <end position="836"/>
    </location>
</feature>
<dbReference type="InterPro" id="IPR002165">
    <property type="entry name" value="Plexin_repeat"/>
</dbReference>
<dbReference type="InterPro" id="IPR001584">
    <property type="entry name" value="Integrase_cat-core"/>
</dbReference>
<dbReference type="InterPro" id="IPR036352">
    <property type="entry name" value="Semap_dom_sf"/>
</dbReference>
<dbReference type="Pfam" id="PF01403">
    <property type="entry name" value="Sema"/>
    <property type="match status" value="1"/>
</dbReference>
<keyword evidence="11" id="KW-1185">Reference proteome</keyword>
<dbReference type="GO" id="GO:0071526">
    <property type="term" value="P:semaphorin-plexin signaling pathway"/>
    <property type="evidence" value="ECO:0007669"/>
    <property type="project" value="TreeGrafter"/>
</dbReference>
<proteinExistence type="predicted"/>
<dbReference type="SUPFAM" id="SSF101912">
    <property type="entry name" value="Sema domain"/>
    <property type="match status" value="1"/>
</dbReference>
<dbReference type="SMART" id="SM00630">
    <property type="entry name" value="Sema"/>
    <property type="match status" value="1"/>
</dbReference>
<dbReference type="GO" id="GO:0003676">
    <property type="term" value="F:nucleic acid binding"/>
    <property type="evidence" value="ECO:0007669"/>
    <property type="project" value="InterPro"/>
</dbReference>
<dbReference type="Proteomes" id="UP001274896">
    <property type="component" value="Unassembled WGS sequence"/>
</dbReference>
<feature type="domain" description="Integrase catalytic" evidence="8">
    <location>
        <begin position="279"/>
        <end position="405"/>
    </location>
</feature>
<keyword evidence="7" id="KW-0812">Transmembrane</keyword>
<dbReference type="PROSITE" id="PS50994">
    <property type="entry name" value="INTEGRASE"/>
    <property type="match status" value="1"/>
</dbReference>
<dbReference type="PANTHER" id="PTHR11036">
    <property type="entry name" value="SEMAPHORIN"/>
    <property type="match status" value="1"/>
</dbReference>
<evidence type="ECO:0000259" key="9">
    <source>
        <dbReference type="PROSITE" id="PS51004"/>
    </source>
</evidence>
<feature type="region of interest" description="Disordered" evidence="6">
    <location>
        <begin position="201"/>
        <end position="265"/>
    </location>
</feature>
<dbReference type="GO" id="GO:0030215">
    <property type="term" value="F:semaphorin receptor binding"/>
    <property type="evidence" value="ECO:0007669"/>
    <property type="project" value="InterPro"/>
</dbReference>
<evidence type="ECO:0000256" key="4">
    <source>
        <dbReference type="ARBA" id="ARBA00023180"/>
    </source>
</evidence>
<name>A0AAE0R8X1_9TELE</name>
<dbReference type="GO" id="GO:0015074">
    <property type="term" value="P:DNA integration"/>
    <property type="evidence" value="ECO:0007669"/>
    <property type="project" value="InterPro"/>
</dbReference>
<dbReference type="SUPFAM" id="SSF56672">
    <property type="entry name" value="DNA/RNA polymerases"/>
    <property type="match status" value="1"/>
</dbReference>
<evidence type="ECO:0000256" key="5">
    <source>
        <dbReference type="PROSITE-ProRule" id="PRU00352"/>
    </source>
</evidence>
<protein>
    <submittedName>
        <fullName evidence="10">Uncharacterized protein</fullName>
    </submittedName>
</protein>
<comment type="caution">
    <text evidence="5">Lacks conserved residue(s) required for the propagation of feature annotation.</text>
</comment>
<keyword evidence="3" id="KW-1015">Disulfide bond</keyword>
<dbReference type="InterPro" id="IPR016201">
    <property type="entry name" value="PSI"/>
</dbReference>
<keyword evidence="4" id="KW-0325">Glycoprotein</keyword>
<dbReference type="InterPro" id="IPR012337">
    <property type="entry name" value="RNaseH-like_sf"/>
</dbReference>
<dbReference type="AlphaFoldDB" id="A0AAE0R8X1"/>
<dbReference type="InterPro" id="IPR036397">
    <property type="entry name" value="RNaseH_sf"/>
</dbReference>
<dbReference type="InterPro" id="IPR027231">
    <property type="entry name" value="Semaphorin"/>
</dbReference>
<dbReference type="InterPro" id="IPR043502">
    <property type="entry name" value="DNA/RNA_pol_sf"/>
</dbReference>
<dbReference type="InterPro" id="IPR001627">
    <property type="entry name" value="Semap_dom"/>
</dbReference>
<keyword evidence="2 7" id="KW-0472">Membrane</keyword>
<evidence type="ECO:0000313" key="11">
    <source>
        <dbReference type="Proteomes" id="UP001274896"/>
    </source>
</evidence>
<dbReference type="EMBL" id="JAUCMX010000004">
    <property type="protein sequence ID" value="KAK3547979.1"/>
    <property type="molecule type" value="Genomic_DNA"/>
</dbReference>
<comment type="subcellular location">
    <subcellularLocation>
        <location evidence="1">Membrane</location>
    </subcellularLocation>
</comment>
<dbReference type="GO" id="GO:0030335">
    <property type="term" value="P:positive regulation of cell migration"/>
    <property type="evidence" value="ECO:0007669"/>
    <property type="project" value="TreeGrafter"/>
</dbReference>
<dbReference type="FunFam" id="3.30.70.270:FF:000020">
    <property type="entry name" value="Transposon Tf2-6 polyprotein-like Protein"/>
    <property type="match status" value="1"/>
</dbReference>
<dbReference type="GO" id="GO:0007411">
    <property type="term" value="P:axon guidance"/>
    <property type="evidence" value="ECO:0007669"/>
    <property type="project" value="UniProtKB-ARBA"/>
</dbReference>
<dbReference type="PANTHER" id="PTHR11036:SF14">
    <property type="entry name" value="SEMAPHORIN-4B"/>
    <property type="match status" value="1"/>
</dbReference>